<accession>A0A1G2R5Y3</accession>
<name>A0A1G2R5Y3_9BACT</name>
<dbReference type="GO" id="GO:0009055">
    <property type="term" value="F:electron transfer activity"/>
    <property type="evidence" value="ECO:0007669"/>
    <property type="project" value="TreeGrafter"/>
</dbReference>
<dbReference type="InterPro" id="IPR051548">
    <property type="entry name" value="Grx-like_ET"/>
</dbReference>
<feature type="domain" description="Glutaredoxin" evidence="1">
    <location>
        <begin position="7"/>
        <end position="65"/>
    </location>
</feature>
<organism evidence="2 3">
    <name type="scientific">Candidatus Wildermuthbacteria bacterium RIFCSPHIGHO2_02_FULL_45_25</name>
    <dbReference type="NCBI Taxonomy" id="1802450"/>
    <lineage>
        <taxon>Bacteria</taxon>
        <taxon>Candidatus Wildermuthiibacteriota</taxon>
    </lineage>
</organism>
<dbReference type="PROSITE" id="PS51354">
    <property type="entry name" value="GLUTAREDOXIN_2"/>
    <property type="match status" value="1"/>
</dbReference>
<dbReference type="Pfam" id="PF00462">
    <property type="entry name" value="Glutaredoxin"/>
    <property type="match status" value="1"/>
</dbReference>
<dbReference type="InterPro" id="IPR002109">
    <property type="entry name" value="Glutaredoxin"/>
</dbReference>
<reference evidence="2 3" key="1">
    <citation type="journal article" date="2016" name="Nat. Commun.">
        <title>Thousands of microbial genomes shed light on interconnected biogeochemical processes in an aquifer system.</title>
        <authorList>
            <person name="Anantharaman K."/>
            <person name="Brown C.T."/>
            <person name="Hug L.A."/>
            <person name="Sharon I."/>
            <person name="Castelle C.J."/>
            <person name="Probst A.J."/>
            <person name="Thomas B.C."/>
            <person name="Singh A."/>
            <person name="Wilkins M.J."/>
            <person name="Karaoz U."/>
            <person name="Brodie E.L."/>
            <person name="Williams K.H."/>
            <person name="Hubbard S.S."/>
            <person name="Banfield J.F."/>
        </authorList>
    </citation>
    <scope>NUCLEOTIDE SEQUENCE [LARGE SCALE GENOMIC DNA]</scope>
</reference>
<protein>
    <submittedName>
        <fullName evidence="2">NrdH-redoxin</fullName>
    </submittedName>
</protein>
<dbReference type="InterPro" id="IPR036249">
    <property type="entry name" value="Thioredoxin-like_sf"/>
</dbReference>
<comment type="caution">
    <text evidence="2">The sequence shown here is derived from an EMBL/GenBank/DDBJ whole genome shotgun (WGS) entry which is preliminary data.</text>
</comment>
<proteinExistence type="predicted"/>
<dbReference type="Gene3D" id="3.40.30.10">
    <property type="entry name" value="Glutaredoxin"/>
    <property type="match status" value="1"/>
</dbReference>
<dbReference type="Proteomes" id="UP000178092">
    <property type="component" value="Unassembled WGS sequence"/>
</dbReference>
<sequence>MEQTKKVTIFTTPTCVYCRAAKDFFQDHNIAYEEKDVVGDEQAREYMMRRSEQMGVPVIEVGEDIVIGFDKRRLSQLLGIA</sequence>
<evidence type="ECO:0000313" key="2">
    <source>
        <dbReference type="EMBL" id="OHA67501.1"/>
    </source>
</evidence>
<dbReference type="PANTHER" id="PTHR34386">
    <property type="entry name" value="GLUTAREDOXIN"/>
    <property type="match status" value="1"/>
</dbReference>
<gene>
    <name evidence="2" type="ORF">A3C04_00285</name>
</gene>
<dbReference type="InterPro" id="IPR011911">
    <property type="entry name" value="GlrX_YruB"/>
</dbReference>
<evidence type="ECO:0000259" key="1">
    <source>
        <dbReference type="Pfam" id="PF00462"/>
    </source>
</evidence>
<dbReference type="PANTHER" id="PTHR34386:SF1">
    <property type="entry name" value="GLUTAREDOXIN-LIKE PROTEIN NRDH"/>
    <property type="match status" value="1"/>
</dbReference>
<dbReference type="CDD" id="cd02976">
    <property type="entry name" value="NrdH"/>
    <property type="match status" value="1"/>
</dbReference>
<evidence type="ECO:0000313" key="3">
    <source>
        <dbReference type="Proteomes" id="UP000178092"/>
    </source>
</evidence>
<dbReference type="GO" id="GO:0045454">
    <property type="term" value="P:cell redox homeostasis"/>
    <property type="evidence" value="ECO:0007669"/>
    <property type="project" value="TreeGrafter"/>
</dbReference>
<dbReference type="EMBL" id="MHTV01000009">
    <property type="protein sequence ID" value="OHA67501.1"/>
    <property type="molecule type" value="Genomic_DNA"/>
</dbReference>
<dbReference type="SUPFAM" id="SSF52833">
    <property type="entry name" value="Thioredoxin-like"/>
    <property type="match status" value="1"/>
</dbReference>
<dbReference type="AlphaFoldDB" id="A0A1G2R5Y3"/>
<dbReference type="NCBIfam" id="TIGR02196">
    <property type="entry name" value="GlrX_YruB"/>
    <property type="match status" value="1"/>
</dbReference>